<organism evidence="2 3">
    <name type="scientific">Aspergillus lentulus</name>
    <dbReference type="NCBI Taxonomy" id="293939"/>
    <lineage>
        <taxon>Eukaryota</taxon>
        <taxon>Fungi</taxon>
        <taxon>Dikarya</taxon>
        <taxon>Ascomycota</taxon>
        <taxon>Pezizomycotina</taxon>
        <taxon>Eurotiomycetes</taxon>
        <taxon>Eurotiomycetidae</taxon>
        <taxon>Eurotiales</taxon>
        <taxon>Aspergillaceae</taxon>
        <taxon>Aspergillus</taxon>
        <taxon>Aspergillus subgen. Fumigati</taxon>
    </lineage>
</organism>
<comment type="caution">
    <text evidence="2">The sequence shown here is derived from an EMBL/GenBank/DDBJ whole genome shotgun (WGS) entry which is preliminary data.</text>
</comment>
<evidence type="ECO:0000256" key="1">
    <source>
        <dbReference type="SAM" id="SignalP"/>
    </source>
</evidence>
<dbReference type="AlphaFoldDB" id="A0AAN5YRF2"/>
<keyword evidence="1" id="KW-0732">Signal</keyword>
<feature type="chain" id="PRO_5042869474" description="Lysine-specific metallo-endopeptidase domain-containing protein" evidence="1">
    <location>
        <begin position="28"/>
        <end position="367"/>
    </location>
</feature>
<evidence type="ECO:0008006" key="4">
    <source>
        <dbReference type="Google" id="ProtNLM"/>
    </source>
</evidence>
<gene>
    <name evidence="2" type="ORF">CNMCM8927_004474</name>
</gene>
<evidence type="ECO:0000313" key="2">
    <source>
        <dbReference type="EMBL" id="KAF4206701.1"/>
    </source>
</evidence>
<proteinExistence type="predicted"/>
<name>A0AAN5YRF2_ASPLE</name>
<dbReference type="GO" id="GO:0008237">
    <property type="term" value="F:metallopeptidase activity"/>
    <property type="evidence" value="ECO:0007669"/>
    <property type="project" value="InterPro"/>
</dbReference>
<feature type="signal peptide" evidence="1">
    <location>
        <begin position="1"/>
        <end position="27"/>
    </location>
</feature>
<accession>A0AAN5YRF2</accession>
<dbReference type="EMBL" id="JAAAPU010000026">
    <property type="protein sequence ID" value="KAF4206701.1"/>
    <property type="molecule type" value="Genomic_DNA"/>
</dbReference>
<reference evidence="2" key="2">
    <citation type="submission" date="2020-04" db="EMBL/GenBank/DDBJ databases">
        <authorList>
            <person name="Santos R.A.C."/>
            <person name="Steenwyk J.L."/>
            <person name="Rivero-Menendez O."/>
            <person name="Mead M.E."/>
            <person name="Silva L.P."/>
            <person name="Bastos R.W."/>
            <person name="Alastruey-Izquierdo A."/>
            <person name="Goldman G.H."/>
            <person name="Rokas A."/>
        </authorList>
    </citation>
    <scope>NUCLEOTIDE SEQUENCE</scope>
    <source>
        <strain evidence="2">CNM-CM8927</strain>
    </source>
</reference>
<dbReference type="Proteomes" id="UP000649114">
    <property type="component" value="Unassembled WGS sequence"/>
</dbReference>
<reference evidence="2" key="1">
    <citation type="journal article" date="2020" name="bioRxiv">
        <title>Genomic and phenotypic heterogeneity of clinical isolates of the human pathogens Aspergillus fumigatus, Aspergillus lentulus and Aspergillus fumigatiaffinis.</title>
        <authorList>
            <person name="dos Santos R.A.C."/>
            <person name="Steenwyk J.L."/>
            <person name="Rivero-Menendez O."/>
            <person name="Mead M.E."/>
            <person name="Silva L.P."/>
            <person name="Bastos R.W."/>
            <person name="Alastruey-Izquierdo A."/>
            <person name="Goldman G.H."/>
            <person name="Rokas A."/>
        </authorList>
    </citation>
    <scope>NUCLEOTIDE SEQUENCE</scope>
    <source>
        <strain evidence="2">CNM-CM8927</strain>
    </source>
</reference>
<protein>
    <recommendedName>
        <fullName evidence="4">Lysine-specific metallo-endopeptidase domain-containing protein</fullName>
    </recommendedName>
</protein>
<dbReference type="InterPro" id="IPR024079">
    <property type="entry name" value="MetalloPept_cat_dom_sf"/>
</dbReference>
<sequence length="367" mass="41141">MDLQRKILPLLLLLLFYIFIAGTGVDAAPWTYGDSCTAAHRSRIELWYTESQTLITSASQAISRVATDQVARKHLTAYLGIGFTQGADEVWSVDKASQVRWKKVQKYIRRADRLLNQGVLAPAMVSPGMVLCDGNIRTRIPWSSAALGKDGLPLSKIDEKTKEVLEGVPVELSKIFDEEHESGLEPWWSQTLGTYMFEKPGDYSNLCTNPARMERIVLGRSVAGHDSEKRNGYMHTGHGFLIFMCPPILRGLKKYTPTLGSKGAQAPFSDGTPNYLSNVRPHSATLLHEVFHAVSVNQDKDDFVTDPELLDFAYDLPDILSLAASKPRDAVRNAESYTMFCLAYWYSMEYQIAYYPGYVVAQDWVKP</sequence>
<dbReference type="Gene3D" id="3.40.390.10">
    <property type="entry name" value="Collagenase (Catalytic Domain)"/>
    <property type="match status" value="1"/>
</dbReference>
<dbReference type="SUPFAM" id="SSF55486">
    <property type="entry name" value="Metalloproteases ('zincins'), catalytic domain"/>
    <property type="match status" value="1"/>
</dbReference>
<evidence type="ECO:0000313" key="3">
    <source>
        <dbReference type="Proteomes" id="UP000649114"/>
    </source>
</evidence>